<dbReference type="Proteomes" id="UP000054359">
    <property type="component" value="Unassembled WGS sequence"/>
</dbReference>
<protein>
    <submittedName>
        <fullName evidence="1">Uncharacterized protein</fullName>
    </submittedName>
</protein>
<evidence type="ECO:0000313" key="2">
    <source>
        <dbReference type="Proteomes" id="UP000054359"/>
    </source>
</evidence>
<organism evidence="1 2">
    <name type="scientific">Stegodyphus mimosarum</name>
    <name type="common">African social velvet spider</name>
    <dbReference type="NCBI Taxonomy" id="407821"/>
    <lineage>
        <taxon>Eukaryota</taxon>
        <taxon>Metazoa</taxon>
        <taxon>Ecdysozoa</taxon>
        <taxon>Arthropoda</taxon>
        <taxon>Chelicerata</taxon>
        <taxon>Arachnida</taxon>
        <taxon>Araneae</taxon>
        <taxon>Araneomorphae</taxon>
        <taxon>Entelegynae</taxon>
        <taxon>Eresoidea</taxon>
        <taxon>Eresidae</taxon>
        <taxon>Stegodyphus</taxon>
    </lineage>
</organism>
<feature type="non-terminal residue" evidence="1">
    <location>
        <position position="42"/>
    </location>
</feature>
<reference evidence="1 2" key="1">
    <citation type="submission" date="2013-11" db="EMBL/GenBank/DDBJ databases">
        <title>Genome sequencing of Stegodyphus mimosarum.</title>
        <authorList>
            <person name="Bechsgaard J."/>
        </authorList>
    </citation>
    <scope>NUCLEOTIDE SEQUENCE [LARGE SCALE GENOMIC DNA]</scope>
</reference>
<accession>A0A087TST6</accession>
<sequence>MYLSQNAVYNVLYQARSFNPCKPTYGTFFCISHIGRKAEEMK</sequence>
<proteinExistence type="predicted"/>
<dbReference type="EMBL" id="KK116580">
    <property type="protein sequence ID" value="KFM68175.1"/>
    <property type="molecule type" value="Genomic_DNA"/>
</dbReference>
<name>A0A087TST6_STEMI</name>
<gene>
    <name evidence="1" type="ORF">X975_02697</name>
</gene>
<dbReference type="AlphaFoldDB" id="A0A087TST6"/>
<evidence type="ECO:0000313" key="1">
    <source>
        <dbReference type="EMBL" id="KFM68175.1"/>
    </source>
</evidence>
<keyword evidence="2" id="KW-1185">Reference proteome</keyword>